<feature type="compositionally biased region" description="Acidic residues" evidence="4">
    <location>
        <begin position="54"/>
        <end position="66"/>
    </location>
</feature>
<organism evidence="6 7">
    <name type="scientific">Plesiocystis pacifica SIR-1</name>
    <dbReference type="NCBI Taxonomy" id="391625"/>
    <lineage>
        <taxon>Bacteria</taxon>
        <taxon>Pseudomonadati</taxon>
        <taxon>Myxococcota</taxon>
        <taxon>Polyangia</taxon>
        <taxon>Nannocystales</taxon>
        <taxon>Nannocystaceae</taxon>
        <taxon>Plesiocystis</taxon>
    </lineage>
</organism>
<evidence type="ECO:0000256" key="2">
    <source>
        <dbReference type="ARBA" id="ARBA00022525"/>
    </source>
</evidence>
<feature type="region of interest" description="Disordered" evidence="4">
    <location>
        <begin position="1"/>
        <end position="85"/>
    </location>
</feature>
<dbReference type="NCBIfam" id="NF033679">
    <property type="entry name" value="DNRLRE_dom"/>
    <property type="match status" value="1"/>
</dbReference>
<dbReference type="AlphaFoldDB" id="A6GJX4"/>
<accession>A6GJX4</accession>
<dbReference type="Pfam" id="PF24517">
    <property type="entry name" value="CBM96"/>
    <property type="match status" value="1"/>
</dbReference>
<evidence type="ECO:0000313" key="7">
    <source>
        <dbReference type="Proteomes" id="UP000005801"/>
    </source>
</evidence>
<evidence type="ECO:0000256" key="3">
    <source>
        <dbReference type="ARBA" id="ARBA00022729"/>
    </source>
</evidence>
<name>A6GJX4_9BACT</name>
<sequence length="286" mass="29526">MGVAALAMACWLEPNPEFDGGSADDEVGTEDTSESGGGSESGSSEGGSSGDASSGDDTDTGTDTDTDTGMGDGSEEGDDDDDLCPEGLIDCDARVPGCESSVDDPETCGGCGHSCLFGGGFQDCDAGVCSASLDLDIQADTFVDGNMAQANFGSAPDLNVAIDQRQALIHLPLLDQLPEGAEIQSASLRIRIDAGGGAALDVFRVDEPWNPETVTWFSQPDLAPGMPVNYVTNDGTNNLDLGPLLELWGELPHGIAIRTMSPVLVTIRSAEHPSAIGPRLTLELSW</sequence>
<dbReference type="EMBL" id="ABCS01000171">
    <property type="protein sequence ID" value="EDM73833.1"/>
    <property type="molecule type" value="Genomic_DNA"/>
</dbReference>
<keyword evidence="7" id="KW-1185">Reference proteome</keyword>
<dbReference type="GO" id="GO:0005576">
    <property type="term" value="C:extracellular region"/>
    <property type="evidence" value="ECO:0007669"/>
    <property type="project" value="UniProtKB-SubCell"/>
</dbReference>
<dbReference type="InterPro" id="IPR055372">
    <property type="entry name" value="CBM96"/>
</dbReference>
<feature type="compositionally biased region" description="Acidic residues" evidence="4">
    <location>
        <begin position="73"/>
        <end position="84"/>
    </location>
</feature>
<evidence type="ECO:0000259" key="5">
    <source>
        <dbReference type="Pfam" id="PF24517"/>
    </source>
</evidence>
<gene>
    <name evidence="6" type="ORF">PPSIR1_16265</name>
</gene>
<keyword evidence="2" id="KW-0964">Secreted</keyword>
<proteinExistence type="predicted"/>
<keyword evidence="3" id="KW-0732">Signal</keyword>
<feature type="domain" description="Carbohydrate-binding module family 96" evidence="5">
    <location>
        <begin position="136"/>
        <end position="222"/>
    </location>
</feature>
<evidence type="ECO:0000313" key="6">
    <source>
        <dbReference type="EMBL" id="EDM73833.1"/>
    </source>
</evidence>
<protein>
    <recommendedName>
        <fullName evidence="5">Carbohydrate-binding module family 96 domain-containing protein</fullName>
    </recommendedName>
</protein>
<evidence type="ECO:0000256" key="1">
    <source>
        <dbReference type="ARBA" id="ARBA00004613"/>
    </source>
</evidence>
<comment type="caution">
    <text evidence="6">The sequence shown here is derived from an EMBL/GenBank/DDBJ whole genome shotgun (WGS) entry which is preliminary data.</text>
</comment>
<feature type="compositionally biased region" description="Acidic residues" evidence="4">
    <location>
        <begin position="22"/>
        <end position="33"/>
    </location>
</feature>
<feature type="compositionally biased region" description="Gly residues" evidence="4">
    <location>
        <begin position="35"/>
        <end position="49"/>
    </location>
</feature>
<dbReference type="Proteomes" id="UP000005801">
    <property type="component" value="Unassembled WGS sequence"/>
</dbReference>
<evidence type="ECO:0000256" key="4">
    <source>
        <dbReference type="SAM" id="MobiDB-lite"/>
    </source>
</evidence>
<reference evidence="6 7" key="1">
    <citation type="submission" date="2007-06" db="EMBL/GenBank/DDBJ databases">
        <authorList>
            <person name="Shimkets L."/>
            <person name="Ferriera S."/>
            <person name="Johnson J."/>
            <person name="Kravitz S."/>
            <person name="Beeson K."/>
            <person name="Sutton G."/>
            <person name="Rogers Y.-H."/>
            <person name="Friedman R."/>
            <person name="Frazier M."/>
            <person name="Venter J.C."/>
        </authorList>
    </citation>
    <scope>NUCLEOTIDE SEQUENCE [LARGE SCALE GENOMIC DNA]</scope>
    <source>
        <strain evidence="6 7">SIR-1</strain>
    </source>
</reference>
<dbReference type="STRING" id="391625.PPSIR1_16265"/>
<comment type="subcellular location">
    <subcellularLocation>
        <location evidence="1">Secreted</location>
    </subcellularLocation>
</comment>